<feature type="transmembrane region" description="Helical" evidence="1">
    <location>
        <begin position="311"/>
        <end position="332"/>
    </location>
</feature>
<feature type="transmembrane region" description="Helical" evidence="1">
    <location>
        <begin position="56"/>
        <end position="76"/>
    </location>
</feature>
<organism evidence="2 3">
    <name type="scientific">Agromyces binzhouensis</name>
    <dbReference type="NCBI Taxonomy" id="1817495"/>
    <lineage>
        <taxon>Bacteria</taxon>
        <taxon>Bacillati</taxon>
        <taxon>Actinomycetota</taxon>
        <taxon>Actinomycetes</taxon>
        <taxon>Micrococcales</taxon>
        <taxon>Microbacteriaceae</taxon>
        <taxon>Agromyces</taxon>
    </lineage>
</organism>
<keyword evidence="1" id="KW-0472">Membrane</keyword>
<reference evidence="2 3" key="1">
    <citation type="submission" date="2019-01" db="EMBL/GenBank/DDBJ databases">
        <authorList>
            <person name="Li J."/>
        </authorList>
    </citation>
    <scope>NUCLEOTIDE SEQUENCE [LARGE SCALE GENOMIC DNA]</scope>
    <source>
        <strain evidence="2 3">CGMCC 4.7180</strain>
    </source>
</reference>
<feature type="transmembrane region" description="Helical" evidence="1">
    <location>
        <begin position="168"/>
        <end position="189"/>
    </location>
</feature>
<evidence type="ECO:0000256" key="1">
    <source>
        <dbReference type="SAM" id="Phobius"/>
    </source>
</evidence>
<dbReference type="EMBL" id="SDPL01000098">
    <property type="protein sequence ID" value="RXZ48333.1"/>
    <property type="molecule type" value="Genomic_DNA"/>
</dbReference>
<dbReference type="Pfam" id="PF06772">
    <property type="entry name" value="LtrA"/>
    <property type="match status" value="1"/>
</dbReference>
<sequence length="394" mass="42363">MAIGLRTDVLRPADSERADRVTYVELFFDLVFVFGLTQLGAYLYENQTLLGALEGAIMVCALWWAWVSTTWVTNWLDPVRIPVRIAVIVLAFIAFVMSASIVEAFGDRAWTFALAYIALKLGRAGFMVWATARHDAQVSREFGNVLAWALAGSALWIAGALLPLSAQLPFWAAALGLELVGSTLGYPVPGRGRMEIGRWDVSGAHIAERTALFVLIALGEGLLVTGFAFVAEDSSGVRIIALVTAFVAAAACWWIYFDHGERIGSEAIEAADTPGRVARTAYSWVHLLIVGGIVLLGVGDKEVLAHPHEQSAAAVVTVLGGPLLFLVGTVLFRRVLERRWMRAQLAGIGGIVVVVAATPWLDPLATGVLAALVLVATAVGESFERMRRRAPKGG</sequence>
<evidence type="ECO:0000313" key="3">
    <source>
        <dbReference type="Proteomes" id="UP000292881"/>
    </source>
</evidence>
<feature type="transmembrane region" description="Helical" evidence="1">
    <location>
        <begin position="344"/>
        <end position="361"/>
    </location>
</feature>
<protein>
    <submittedName>
        <fullName evidence="2">Low temperature requirement protein A</fullName>
    </submittedName>
</protein>
<feature type="transmembrane region" description="Helical" evidence="1">
    <location>
        <begin position="142"/>
        <end position="162"/>
    </location>
</feature>
<dbReference type="PANTHER" id="PTHR36840:SF1">
    <property type="entry name" value="BLL5714 PROTEIN"/>
    <property type="match status" value="1"/>
</dbReference>
<keyword evidence="1" id="KW-0812">Transmembrane</keyword>
<gene>
    <name evidence="2" type="ORF">ESO86_06975</name>
</gene>
<dbReference type="Proteomes" id="UP000292881">
    <property type="component" value="Unassembled WGS sequence"/>
</dbReference>
<feature type="transmembrane region" description="Helical" evidence="1">
    <location>
        <begin position="237"/>
        <end position="256"/>
    </location>
</feature>
<feature type="transmembrane region" description="Helical" evidence="1">
    <location>
        <begin position="108"/>
        <end position="130"/>
    </location>
</feature>
<name>A0A4V1QSG7_9MICO</name>
<feature type="transmembrane region" description="Helical" evidence="1">
    <location>
        <begin position="210"/>
        <end position="231"/>
    </location>
</feature>
<dbReference type="InterPro" id="IPR010640">
    <property type="entry name" value="Low_temperature_requirement_A"/>
</dbReference>
<dbReference type="OrthoDB" id="7698234at2"/>
<accession>A0A4V1QSG7</accession>
<feature type="transmembrane region" description="Helical" evidence="1">
    <location>
        <begin position="277"/>
        <end position="299"/>
    </location>
</feature>
<dbReference type="RefSeq" id="WP_129234248.1">
    <property type="nucleotide sequence ID" value="NZ_SDPL01000098.1"/>
</dbReference>
<proteinExistence type="predicted"/>
<dbReference type="PANTHER" id="PTHR36840">
    <property type="entry name" value="BLL5714 PROTEIN"/>
    <property type="match status" value="1"/>
</dbReference>
<feature type="transmembrane region" description="Helical" evidence="1">
    <location>
        <begin position="21"/>
        <end position="44"/>
    </location>
</feature>
<keyword evidence="3" id="KW-1185">Reference proteome</keyword>
<evidence type="ECO:0000313" key="2">
    <source>
        <dbReference type="EMBL" id="RXZ48333.1"/>
    </source>
</evidence>
<comment type="caution">
    <text evidence="2">The sequence shown here is derived from an EMBL/GenBank/DDBJ whole genome shotgun (WGS) entry which is preliminary data.</text>
</comment>
<feature type="transmembrane region" description="Helical" evidence="1">
    <location>
        <begin position="367"/>
        <end position="383"/>
    </location>
</feature>
<dbReference type="AlphaFoldDB" id="A0A4V1QSG7"/>
<keyword evidence="1" id="KW-1133">Transmembrane helix</keyword>
<feature type="transmembrane region" description="Helical" evidence="1">
    <location>
        <begin position="83"/>
        <end position="102"/>
    </location>
</feature>